<accession>A0ABU1F8H8</accession>
<dbReference type="Gene3D" id="2.120.10.30">
    <property type="entry name" value="TolB, C-terminal domain"/>
    <property type="match status" value="1"/>
</dbReference>
<dbReference type="InterPro" id="IPR013658">
    <property type="entry name" value="SGL"/>
</dbReference>
<dbReference type="PANTHER" id="PTHR47572:SF5">
    <property type="entry name" value="BLR2277 PROTEIN"/>
    <property type="match status" value="1"/>
</dbReference>
<evidence type="ECO:0000259" key="1">
    <source>
        <dbReference type="Pfam" id="PF08450"/>
    </source>
</evidence>
<organism evidence="2 3">
    <name type="scientific">Ruixingdingia sedimenti</name>
    <dbReference type="NCBI Taxonomy" id="3073604"/>
    <lineage>
        <taxon>Bacteria</taxon>
        <taxon>Pseudomonadati</taxon>
        <taxon>Pseudomonadota</taxon>
        <taxon>Alphaproteobacteria</taxon>
        <taxon>Rhodobacterales</taxon>
        <taxon>Paracoccaceae</taxon>
        <taxon>Ruixingdingia</taxon>
    </lineage>
</organism>
<sequence length="304" mass="33703">MYAPPPRTTAEVFTRMPDELRKKARGGEWFSHQPAMKQHHSVLEGPGFDADGNLWCVDIPWGRIFRIDPAGNWELVIEYEGEPNGLRFHRDGRVFIADHRNGIMVLDPETRKITPFLARVRLEHLKAVNDLFFAENGDLYFTDQGLTGLHDPSGRVFRVKPDGHVDLILDNIPSPNGLVLSPDERVLFLAVTRANAIWRIPFSDDGTVAKVGNFIQMTGGGGPDGITMDEAGNLVVCQIGLGAVWLFSPQGEPVLRIDSPAGTQTTNIAYGGPDRRTAFVTECEEGAILRVEMPHPGRRLFSGR</sequence>
<dbReference type="PANTHER" id="PTHR47572">
    <property type="entry name" value="LIPOPROTEIN-RELATED"/>
    <property type="match status" value="1"/>
</dbReference>
<comment type="caution">
    <text evidence="2">The sequence shown here is derived from an EMBL/GenBank/DDBJ whole genome shotgun (WGS) entry which is preliminary data.</text>
</comment>
<dbReference type="PRINTS" id="PR01790">
    <property type="entry name" value="SMP30FAMILY"/>
</dbReference>
<dbReference type="EMBL" id="JAVKPH010000011">
    <property type="protein sequence ID" value="MDR5653166.1"/>
    <property type="molecule type" value="Genomic_DNA"/>
</dbReference>
<evidence type="ECO:0000313" key="2">
    <source>
        <dbReference type="EMBL" id="MDR5653166.1"/>
    </source>
</evidence>
<keyword evidence="3" id="KW-1185">Reference proteome</keyword>
<gene>
    <name evidence="2" type="ORF">RGD00_11150</name>
</gene>
<dbReference type="InterPro" id="IPR005511">
    <property type="entry name" value="SMP-30"/>
</dbReference>
<reference evidence="2 3" key="1">
    <citation type="submission" date="2023-09" db="EMBL/GenBank/DDBJ databases">
        <title>Xinfangfangia sedmenti sp. nov., isolated the sedment.</title>
        <authorList>
            <person name="Xu L."/>
        </authorList>
    </citation>
    <scope>NUCLEOTIDE SEQUENCE [LARGE SCALE GENOMIC DNA]</scope>
    <source>
        <strain evidence="2 3">LG-4</strain>
    </source>
</reference>
<protein>
    <submittedName>
        <fullName evidence="2">SMP-30/gluconolactonase/LRE family protein</fullName>
    </submittedName>
</protein>
<name>A0ABU1F8H8_9RHOB</name>
<dbReference type="Pfam" id="PF08450">
    <property type="entry name" value="SGL"/>
    <property type="match status" value="1"/>
</dbReference>
<dbReference type="Proteomes" id="UP001247754">
    <property type="component" value="Unassembled WGS sequence"/>
</dbReference>
<dbReference type="RefSeq" id="WP_310457408.1">
    <property type="nucleotide sequence ID" value="NZ_JAVKPH010000011.1"/>
</dbReference>
<feature type="domain" description="SMP-30/Gluconolactonase/LRE-like region" evidence="1">
    <location>
        <begin position="44"/>
        <end position="282"/>
    </location>
</feature>
<dbReference type="InterPro" id="IPR011042">
    <property type="entry name" value="6-blade_b-propeller_TolB-like"/>
</dbReference>
<dbReference type="InterPro" id="IPR051262">
    <property type="entry name" value="SMP-30/CGR1_Lactonase"/>
</dbReference>
<dbReference type="SUPFAM" id="SSF63829">
    <property type="entry name" value="Calcium-dependent phosphotriesterase"/>
    <property type="match status" value="1"/>
</dbReference>
<evidence type="ECO:0000313" key="3">
    <source>
        <dbReference type="Proteomes" id="UP001247754"/>
    </source>
</evidence>
<proteinExistence type="predicted"/>